<name>A0ABU2S012_9ACTN</name>
<dbReference type="Proteomes" id="UP001183615">
    <property type="component" value="Unassembled WGS sequence"/>
</dbReference>
<evidence type="ECO:0000313" key="2">
    <source>
        <dbReference type="Proteomes" id="UP001183615"/>
    </source>
</evidence>
<dbReference type="EMBL" id="JAVREV010000003">
    <property type="protein sequence ID" value="MDT0442344.1"/>
    <property type="molecule type" value="Genomic_DNA"/>
</dbReference>
<accession>A0ABU2S012</accession>
<protein>
    <submittedName>
        <fullName evidence="1">Uncharacterized protein</fullName>
    </submittedName>
</protein>
<gene>
    <name evidence="1" type="ORF">RM779_07000</name>
</gene>
<dbReference type="RefSeq" id="WP_311616780.1">
    <property type="nucleotide sequence ID" value="NZ_JAVREV010000003.1"/>
</dbReference>
<organism evidence="1 2">
    <name type="scientific">Streptomyces johnsoniae</name>
    <dbReference type="NCBI Taxonomy" id="3075532"/>
    <lineage>
        <taxon>Bacteria</taxon>
        <taxon>Bacillati</taxon>
        <taxon>Actinomycetota</taxon>
        <taxon>Actinomycetes</taxon>
        <taxon>Kitasatosporales</taxon>
        <taxon>Streptomycetaceae</taxon>
        <taxon>Streptomyces</taxon>
    </lineage>
</organism>
<proteinExistence type="predicted"/>
<keyword evidence="2" id="KW-1185">Reference proteome</keyword>
<reference evidence="2" key="1">
    <citation type="submission" date="2023-07" db="EMBL/GenBank/DDBJ databases">
        <title>30 novel species of actinomycetes from the DSMZ collection.</title>
        <authorList>
            <person name="Nouioui I."/>
        </authorList>
    </citation>
    <scope>NUCLEOTIDE SEQUENCE [LARGE SCALE GENOMIC DNA]</scope>
    <source>
        <strain evidence="2">DSM 41886</strain>
    </source>
</reference>
<comment type="caution">
    <text evidence="1">The sequence shown here is derived from an EMBL/GenBank/DDBJ whole genome shotgun (WGS) entry which is preliminary data.</text>
</comment>
<evidence type="ECO:0000313" key="1">
    <source>
        <dbReference type="EMBL" id="MDT0442344.1"/>
    </source>
</evidence>
<sequence>MIDLFPGDRVVVVTTDQWRALEMYGITGSVIDGPDERDEYGVMLDPEYDPDQLPISLKGSELDEIGAEATTGHVWRVRDRERPE</sequence>